<evidence type="ECO:0000313" key="16">
    <source>
        <dbReference type="Proteomes" id="UP001139125"/>
    </source>
</evidence>
<dbReference type="Pfam" id="PF01618">
    <property type="entry name" value="MotA_ExbB"/>
    <property type="match status" value="1"/>
</dbReference>
<comment type="caution">
    <text evidence="15">The sequence shown here is derived from an EMBL/GenBank/DDBJ whole genome shotgun (WGS) entry which is preliminary data.</text>
</comment>
<dbReference type="PANTHER" id="PTHR30433:SF2">
    <property type="entry name" value="MOTILITY PROTEIN A"/>
    <property type="match status" value="1"/>
</dbReference>
<evidence type="ECO:0000256" key="2">
    <source>
        <dbReference type="ARBA" id="ARBA00008038"/>
    </source>
</evidence>
<protein>
    <submittedName>
        <fullName evidence="15">MotA/TolQ/ExbB proton channel family protein</fullName>
    </submittedName>
</protein>
<dbReference type="InterPro" id="IPR046786">
    <property type="entry name" value="MotA_N"/>
</dbReference>
<accession>A0A9X2L5B4</accession>
<dbReference type="InterPro" id="IPR047055">
    <property type="entry name" value="MotA-like"/>
</dbReference>
<keyword evidence="11 12" id="KW-0472">Membrane</keyword>
<dbReference type="GO" id="GO:1902600">
    <property type="term" value="P:proton transmembrane transport"/>
    <property type="evidence" value="ECO:0007669"/>
    <property type="project" value="UniProtKB-KW"/>
</dbReference>
<dbReference type="Proteomes" id="UP001139125">
    <property type="component" value="Unassembled WGS sequence"/>
</dbReference>
<dbReference type="GO" id="GO:0006935">
    <property type="term" value="P:chemotaxis"/>
    <property type="evidence" value="ECO:0007669"/>
    <property type="project" value="UniProtKB-KW"/>
</dbReference>
<proteinExistence type="inferred from homology"/>
<keyword evidence="6 12" id="KW-0812">Transmembrane</keyword>
<evidence type="ECO:0000256" key="12">
    <source>
        <dbReference type="SAM" id="Phobius"/>
    </source>
</evidence>
<dbReference type="InterPro" id="IPR002898">
    <property type="entry name" value="MotA_ExbB_proton_chnl"/>
</dbReference>
<evidence type="ECO:0000256" key="7">
    <source>
        <dbReference type="ARBA" id="ARBA00022779"/>
    </source>
</evidence>
<evidence type="ECO:0000256" key="9">
    <source>
        <dbReference type="ARBA" id="ARBA00022989"/>
    </source>
</evidence>
<evidence type="ECO:0000256" key="3">
    <source>
        <dbReference type="ARBA" id="ARBA00022448"/>
    </source>
</evidence>
<dbReference type="EMBL" id="JANDBC010000002">
    <property type="protein sequence ID" value="MCP9291888.1"/>
    <property type="molecule type" value="Genomic_DNA"/>
</dbReference>
<keyword evidence="9 12" id="KW-1133">Transmembrane helix</keyword>
<feature type="domain" description="Motility protein A N-terminal" evidence="14">
    <location>
        <begin position="7"/>
        <end position="87"/>
    </location>
</feature>
<feature type="transmembrane region" description="Helical" evidence="12">
    <location>
        <begin position="149"/>
        <end position="172"/>
    </location>
</feature>
<evidence type="ECO:0000256" key="8">
    <source>
        <dbReference type="ARBA" id="ARBA00022781"/>
    </source>
</evidence>
<gene>
    <name evidence="15" type="ORF">NM125_09910</name>
</gene>
<dbReference type="InterPro" id="IPR000540">
    <property type="entry name" value="Flag_MotA_CS"/>
</dbReference>
<dbReference type="PANTHER" id="PTHR30433">
    <property type="entry name" value="CHEMOTAXIS PROTEIN MOTA"/>
    <property type="match status" value="1"/>
</dbReference>
<feature type="transmembrane region" description="Helical" evidence="12">
    <location>
        <begin position="29"/>
        <end position="51"/>
    </location>
</feature>
<dbReference type="GO" id="GO:0071978">
    <property type="term" value="P:bacterial-type flagellum-dependent swarming motility"/>
    <property type="evidence" value="ECO:0007669"/>
    <property type="project" value="InterPro"/>
</dbReference>
<keyword evidence="4" id="KW-1003">Cell membrane</keyword>
<evidence type="ECO:0000259" key="14">
    <source>
        <dbReference type="Pfam" id="PF20560"/>
    </source>
</evidence>
<evidence type="ECO:0000256" key="11">
    <source>
        <dbReference type="ARBA" id="ARBA00023136"/>
    </source>
</evidence>
<dbReference type="AlphaFoldDB" id="A0A9X2L5B4"/>
<keyword evidence="10" id="KW-0406">Ion transport</keyword>
<keyword evidence="3" id="KW-0813">Transport</keyword>
<feature type="domain" description="MotA/TolQ/ExbB proton channel" evidence="13">
    <location>
        <begin position="101"/>
        <end position="217"/>
    </location>
</feature>
<evidence type="ECO:0000259" key="13">
    <source>
        <dbReference type="Pfam" id="PF01618"/>
    </source>
</evidence>
<feature type="transmembrane region" description="Helical" evidence="12">
    <location>
        <begin position="7"/>
        <end position="23"/>
    </location>
</feature>
<evidence type="ECO:0000256" key="1">
    <source>
        <dbReference type="ARBA" id="ARBA00004651"/>
    </source>
</evidence>
<comment type="subcellular location">
    <subcellularLocation>
        <location evidence="1">Cell membrane</location>
        <topology evidence="1">Multi-pass membrane protein</topology>
    </subcellularLocation>
</comment>
<keyword evidence="7" id="KW-0283">Flagellar rotation</keyword>
<organism evidence="15 16">
    <name type="scientific">Gracilimonas sediminicola</name>
    <dbReference type="NCBI Taxonomy" id="2952158"/>
    <lineage>
        <taxon>Bacteria</taxon>
        <taxon>Pseudomonadati</taxon>
        <taxon>Balneolota</taxon>
        <taxon>Balneolia</taxon>
        <taxon>Balneolales</taxon>
        <taxon>Balneolaceae</taxon>
        <taxon>Gracilimonas</taxon>
    </lineage>
</organism>
<evidence type="ECO:0000256" key="6">
    <source>
        <dbReference type="ARBA" id="ARBA00022692"/>
    </source>
</evidence>
<keyword evidence="8" id="KW-0375">Hydrogen ion transport</keyword>
<evidence type="ECO:0000256" key="10">
    <source>
        <dbReference type="ARBA" id="ARBA00023065"/>
    </source>
</evidence>
<dbReference type="PROSITE" id="PS01307">
    <property type="entry name" value="MOTA"/>
    <property type="match status" value="1"/>
</dbReference>
<dbReference type="Pfam" id="PF20560">
    <property type="entry name" value="MotA_N"/>
    <property type="match status" value="1"/>
</dbReference>
<feature type="transmembrane region" description="Helical" evidence="12">
    <location>
        <begin position="178"/>
        <end position="200"/>
    </location>
</feature>
<dbReference type="GO" id="GO:0005886">
    <property type="term" value="C:plasma membrane"/>
    <property type="evidence" value="ECO:0007669"/>
    <property type="project" value="UniProtKB-SubCell"/>
</dbReference>
<evidence type="ECO:0000256" key="5">
    <source>
        <dbReference type="ARBA" id="ARBA00022500"/>
    </source>
</evidence>
<keyword evidence="5" id="KW-0145">Chemotaxis</keyword>
<reference evidence="15" key="1">
    <citation type="submission" date="2022-06" db="EMBL/GenBank/DDBJ databases">
        <title>Gracilimonas sp. CAU 1638 isolated from sea sediment.</title>
        <authorList>
            <person name="Kim W."/>
        </authorList>
    </citation>
    <scope>NUCLEOTIDE SEQUENCE</scope>
    <source>
        <strain evidence="15">CAU 1638</strain>
    </source>
</reference>
<comment type="similarity">
    <text evidence="2">Belongs to the MotA family.</text>
</comment>
<keyword evidence="16" id="KW-1185">Reference proteome</keyword>
<dbReference type="RefSeq" id="WP_255134762.1">
    <property type="nucleotide sequence ID" value="NZ_JANDBC010000002.1"/>
</dbReference>
<evidence type="ECO:0000256" key="4">
    <source>
        <dbReference type="ARBA" id="ARBA00022475"/>
    </source>
</evidence>
<sequence length="292" mass="32423">MLDRSTIIGLVIGFTLIVGSIMMEGSILIFLSLSSLFIVVGGAMASTMISFSIDDIKTSFKTFMGLMKVTSIDLRTDMELLSMFARRVRTGGLLILDNDIKHLKDDYLKNGLQLAVDGFKEESLDSILADEIKGAERDLELAAGVMNSLATYGPAFGMIGTIVGLVLMLQNISDPEALGAGMAVALLTTLYGSMFANMIVGPLAAKLEYLSEIALNRKRMFRVGILSIVAGENPRIMEKKMLIHIDPHSRAEYVKHHEELKIIKQRDEKFYKLWIEQQDKEWENLKEILKAG</sequence>
<evidence type="ECO:0000313" key="15">
    <source>
        <dbReference type="EMBL" id="MCP9291888.1"/>
    </source>
</evidence>
<name>A0A9X2L5B4_9BACT</name>